<dbReference type="GO" id="GO:0003835">
    <property type="term" value="F:beta-galactoside alpha-2,6-sialyltransferase activity"/>
    <property type="evidence" value="ECO:0007669"/>
    <property type="project" value="UniProtKB-EC"/>
</dbReference>
<evidence type="ECO:0000256" key="8">
    <source>
        <dbReference type="ARBA" id="ARBA00023034"/>
    </source>
</evidence>
<keyword evidence="8" id="KW-0333">Golgi apparatus</keyword>
<protein>
    <recommendedName>
        <fullName evidence="13">beta-galactoside alpha-(2,6)-sialyltransferase</fullName>
        <ecNumber evidence="13">2.4.3.1</ecNumber>
    </recommendedName>
</protein>
<evidence type="ECO:0000256" key="12">
    <source>
        <dbReference type="ARBA" id="ARBA00034249"/>
    </source>
</evidence>
<gene>
    <name evidence="15" type="ORF">CYMTET_56312</name>
</gene>
<feature type="region of interest" description="Disordered" evidence="14">
    <location>
        <begin position="24"/>
        <end position="214"/>
    </location>
</feature>
<dbReference type="PANTHER" id="PTHR46059">
    <property type="entry name" value="BETA-GALACTOSIDE ALPHA-2,6-SIALYLTRANSFERASE"/>
    <property type="match status" value="1"/>
</dbReference>
<dbReference type="GO" id="GO:0032580">
    <property type="term" value="C:Golgi cisterna membrane"/>
    <property type="evidence" value="ECO:0007669"/>
    <property type="project" value="UniProtKB-SubCell"/>
</dbReference>
<comment type="catalytic activity">
    <reaction evidence="12">
        <text>a beta-D-galactoside + CMP-N-acetyl-beta-neuraminate = an N-acetyl-alpha-neuraminyl-(2-&gt;6)-beta-D-galactosyl derivative + CMP + H(+)</text>
        <dbReference type="Rhea" id="RHEA:52104"/>
        <dbReference type="ChEBI" id="CHEBI:15378"/>
        <dbReference type="ChEBI" id="CHEBI:28034"/>
        <dbReference type="ChEBI" id="CHEBI:57812"/>
        <dbReference type="ChEBI" id="CHEBI:60377"/>
        <dbReference type="ChEBI" id="CHEBI:136398"/>
        <dbReference type="EC" id="2.4.3.1"/>
    </reaction>
</comment>
<feature type="compositionally biased region" description="Basic and acidic residues" evidence="14">
    <location>
        <begin position="48"/>
        <end position="61"/>
    </location>
</feature>
<keyword evidence="11" id="KW-0325">Glycoprotein</keyword>
<evidence type="ECO:0000256" key="10">
    <source>
        <dbReference type="ARBA" id="ARBA00023157"/>
    </source>
</evidence>
<evidence type="ECO:0000256" key="6">
    <source>
        <dbReference type="ARBA" id="ARBA00022968"/>
    </source>
</evidence>
<dbReference type="Pfam" id="PF00777">
    <property type="entry name" value="Glyco_transf_29"/>
    <property type="match status" value="1"/>
</dbReference>
<keyword evidence="7" id="KW-1133">Transmembrane helix</keyword>
<keyword evidence="3" id="KW-0328">Glycosyltransferase</keyword>
<keyword evidence="6" id="KW-0735">Signal-anchor</keyword>
<evidence type="ECO:0000256" key="1">
    <source>
        <dbReference type="ARBA" id="ARBA00004447"/>
    </source>
</evidence>
<keyword evidence="10" id="KW-1015">Disulfide bond</keyword>
<evidence type="ECO:0000256" key="5">
    <source>
        <dbReference type="ARBA" id="ARBA00022692"/>
    </source>
</evidence>
<comment type="caution">
    <text evidence="15">The sequence shown here is derived from an EMBL/GenBank/DDBJ whole genome shotgun (WGS) entry which is preliminary data.</text>
</comment>
<comment type="subcellular location">
    <subcellularLocation>
        <location evidence="1">Golgi apparatus</location>
        <location evidence="1">Golgi stack membrane</location>
        <topology evidence="1">Single-pass type II membrane protein</topology>
    </subcellularLocation>
</comment>
<evidence type="ECO:0000256" key="2">
    <source>
        <dbReference type="ARBA" id="ARBA00006003"/>
    </source>
</evidence>
<proteinExistence type="inferred from homology"/>
<dbReference type="CDD" id="cd19952">
    <property type="entry name" value="GT29"/>
    <property type="match status" value="1"/>
</dbReference>
<dbReference type="Gene3D" id="3.90.1480.20">
    <property type="entry name" value="Glycosyl transferase family 29"/>
    <property type="match status" value="1"/>
</dbReference>
<evidence type="ECO:0000313" key="15">
    <source>
        <dbReference type="EMBL" id="KAK3233388.1"/>
    </source>
</evidence>
<evidence type="ECO:0000256" key="11">
    <source>
        <dbReference type="ARBA" id="ARBA00023180"/>
    </source>
</evidence>
<accession>A0AAE0BCF2</accession>
<sequence>MSTIQWSLLRSLSEPSGGVAHIPLNSREAAKVPNRNLGAGVSGEDTSYTERENPKDTHEAEQAYLEALTEREDSDLGSLDEAAAPAKDAALPIEHVAAPVDPPPKIPEPRTLGRAASRLERPPARKKRSWRDHGKENKHAVASDAAEIACLAEKNSSRVGAEQRGTGPRDTLRDTESSAEEAPSAVGPTSESEDRDIPEPDSVQQADKRREGGDCGELAEKRKCRCERGSAVDCKFESARGDTLYQNLAVAAVCGVKVRVETRRREHRAEALLRETGMNDTDPSAPTREVYKGHRLVPDDPEYVSEVAALELEAAVSVLEVVWPMFSVKGSSVLEGANLFYTQQNHEKLREKGDAFKNASVYLPDMSTVDLHRYDRCAVVGNSGELTYQRYGEVIDTHQGVMRLNQAPTKDYEKDVGQRTTTRLLNKKWTGIYGRHHPELYYADDASYENDKNFTVIITRSNVQEFKTAAKAAKALPLVEAQHSRPPHVYFLTTRVASHAMQIIQTFRRALQEVFTKRYRGGNAASSGFLSVLYMLQRCGFINVYGFSLQECRGSGCENPYHYFTNYLDSEWLRAHPSHSFTLEAIILTAMNFTGRACVVLDHESALQCRNGVPVPSPPFFLQPSRR</sequence>
<evidence type="ECO:0000256" key="3">
    <source>
        <dbReference type="ARBA" id="ARBA00022676"/>
    </source>
</evidence>
<keyword evidence="16" id="KW-1185">Reference proteome</keyword>
<reference evidence="15 16" key="1">
    <citation type="journal article" date="2015" name="Genome Biol. Evol.">
        <title>Comparative Genomics of a Bacterivorous Green Alga Reveals Evolutionary Causalities and Consequences of Phago-Mixotrophic Mode of Nutrition.</title>
        <authorList>
            <person name="Burns J.A."/>
            <person name="Paasch A."/>
            <person name="Narechania A."/>
            <person name="Kim E."/>
        </authorList>
    </citation>
    <scope>NUCLEOTIDE SEQUENCE [LARGE SCALE GENOMIC DNA]</scope>
    <source>
        <strain evidence="15 16">PLY_AMNH</strain>
    </source>
</reference>
<dbReference type="EMBL" id="LGRX02035729">
    <property type="protein sequence ID" value="KAK3233388.1"/>
    <property type="molecule type" value="Genomic_DNA"/>
</dbReference>
<evidence type="ECO:0000313" key="16">
    <source>
        <dbReference type="Proteomes" id="UP001190700"/>
    </source>
</evidence>
<evidence type="ECO:0000256" key="9">
    <source>
        <dbReference type="ARBA" id="ARBA00023136"/>
    </source>
</evidence>
<keyword evidence="9" id="KW-0472">Membrane</keyword>
<dbReference type="Proteomes" id="UP001190700">
    <property type="component" value="Unassembled WGS sequence"/>
</dbReference>
<comment type="similarity">
    <text evidence="2">Belongs to the glycosyltransferase 29 family.</text>
</comment>
<keyword evidence="5" id="KW-0812">Transmembrane</keyword>
<evidence type="ECO:0000256" key="4">
    <source>
        <dbReference type="ARBA" id="ARBA00022679"/>
    </source>
</evidence>
<organism evidence="15 16">
    <name type="scientific">Cymbomonas tetramitiformis</name>
    <dbReference type="NCBI Taxonomy" id="36881"/>
    <lineage>
        <taxon>Eukaryota</taxon>
        <taxon>Viridiplantae</taxon>
        <taxon>Chlorophyta</taxon>
        <taxon>Pyramimonadophyceae</taxon>
        <taxon>Pyramimonadales</taxon>
        <taxon>Pyramimonadaceae</taxon>
        <taxon>Cymbomonas</taxon>
    </lineage>
</organism>
<dbReference type="PANTHER" id="PTHR46059:SF1">
    <property type="entry name" value="BETA-GALACTOSIDE ALPHA-2,6-SIALYLTRANSFERASE"/>
    <property type="match status" value="1"/>
</dbReference>
<dbReference type="InterPro" id="IPR001675">
    <property type="entry name" value="Glyco_trans_29"/>
</dbReference>
<evidence type="ECO:0000256" key="14">
    <source>
        <dbReference type="SAM" id="MobiDB-lite"/>
    </source>
</evidence>
<dbReference type="EC" id="2.4.3.1" evidence="13"/>
<evidence type="ECO:0000256" key="13">
    <source>
        <dbReference type="ARBA" id="ARBA00034329"/>
    </source>
</evidence>
<feature type="compositionally biased region" description="Basic and acidic residues" evidence="14">
    <location>
        <begin position="131"/>
        <end position="141"/>
    </location>
</feature>
<name>A0AAE0BCF2_9CHLO</name>
<keyword evidence="4" id="KW-0808">Transferase</keyword>
<dbReference type="AlphaFoldDB" id="A0AAE0BCF2"/>
<dbReference type="InterPro" id="IPR038578">
    <property type="entry name" value="GT29-like_sf"/>
</dbReference>
<evidence type="ECO:0000256" key="7">
    <source>
        <dbReference type="ARBA" id="ARBA00022989"/>
    </source>
</evidence>